<dbReference type="Proteomes" id="UP000008743">
    <property type="component" value="Unassembled WGS sequence"/>
</dbReference>
<reference evidence="6" key="1">
    <citation type="submission" date="2011-02" db="EMBL/GenBank/DDBJ databases">
        <title>The Genome Sequence of Capsaspora owczarzaki ATCC 30864.</title>
        <authorList>
            <person name="Russ C."/>
            <person name="Cuomo C."/>
            <person name="Burger G."/>
            <person name="Gray M.W."/>
            <person name="Holland P.W.H."/>
            <person name="King N."/>
            <person name="Lang F.B.F."/>
            <person name="Roger A.J."/>
            <person name="Ruiz-Trillo I."/>
            <person name="Young S.K."/>
            <person name="Zeng Q."/>
            <person name="Gargeya S."/>
            <person name="Alvarado L."/>
            <person name="Berlin A."/>
            <person name="Chapman S.B."/>
            <person name="Chen Z."/>
            <person name="Freedman E."/>
            <person name="Gellesch M."/>
            <person name="Goldberg J."/>
            <person name="Griggs A."/>
            <person name="Gujja S."/>
            <person name="Heilman E."/>
            <person name="Heiman D."/>
            <person name="Howarth C."/>
            <person name="Mehta T."/>
            <person name="Neiman D."/>
            <person name="Pearson M."/>
            <person name="Roberts A."/>
            <person name="Saif S."/>
            <person name="Shea T."/>
            <person name="Shenoy N."/>
            <person name="Sisk P."/>
            <person name="Stolte C."/>
            <person name="Sykes S."/>
            <person name="White J."/>
            <person name="Yandava C."/>
            <person name="Haas B."/>
            <person name="Nusbaum C."/>
            <person name="Birren B."/>
        </authorList>
    </citation>
    <scope>NUCLEOTIDE SEQUENCE</scope>
    <source>
        <strain evidence="6">ATCC 30864</strain>
    </source>
</reference>
<dbReference type="InterPro" id="IPR032626">
    <property type="entry name" value="GxGYxYP_N_1st"/>
</dbReference>
<dbReference type="Pfam" id="PF20958">
    <property type="entry name" value="GxGYxYP_N_3rd"/>
    <property type="match status" value="1"/>
</dbReference>
<accession>A0A0D2WNW5</accession>
<dbReference type="Pfam" id="PF20957">
    <property type="entry name" value="GxGYxYP_N_2nd"/>
    <property type="match status" value="1"/>
</dbReference>
<dbReference type="RefSeq" id="XP_004364033.1">
    <property type="nucleotide sequence ID" value="XM_004363976.2"/>
</dbReference>
<keyword evidence="6" id="KW-1185">Reference proteome</keyword>
<dbReference type="Pfam" id="PF14323">
    <property type="entry name" value="GxGYxYP_C"/>
    <property type="match status" value="1"/>
</dbReference>
<name>A0A0D2WNW5_CAPO3</name>
<dbReference type="InterPro" id="IPR048309">
    <property type="entry name" value="GxGYxYP_N_3rd"/>
</dbReference>
<dbReference type="Gene3D" id="3.20.20.490">
    <property type="entry name" value="GxGYxYP glycoside hydrolase, C-terminal domain"/>
    <property type="match status" value="1"/>
</dbReference>
<evidence type="ECO:0000313" key="5">
    <source>
        <dbReference type="EMBL" id="KJE92178.1"/>
    </source>
</evidence>
<dbReference type="InParanoid" id="A0A0D2WNW5"/>
<feature type="domain" description="GxGYxYP putative glycoside hydrolase second N-terminal" evidence="3">
    <location>
        <begin position="155"/>
        <end position="224"/>
    </location>
</feature>
<evidence type="ECO:0000313" key="6">
    <source>
        <dbReference type="Proteomes" id="UP000008743"/>
    </source>
</evidence>
<dbReference type="InterPro" id="IPR038410">
    <property type="entry name" value="GxGYxYP_C_sf"/>
</dbReference>
<gene>
    <name evidence="5" type="ORF">CAOG_003194</name>
</gene>
<dbReference type="PhylomeDB" id="A0A0D2WNW5"/>
<organism evidence="5 6">
    <name type="scientific">Capsaspora owczarzaki (strain ATCC 30864)</name>
    <dbReference type="NCBI Taxonomy" id="595528"/>
    <lineage>
        <taxon>Eukaryota</taxon>
        <taxon>Filasterea</taxon>
        <taxon>Capsaspora</taxon>
    </lineage>
</organism>
<evidence type="ECO:0000259" key="1">
    <source>
        <dbReference type="Pfam" id="PF14323"/>
    </source>
</evidence>
<dbReference type="PANTHER" id="PTHR37321:SF1">
    <property type="entry name" value="EXPORTED PROTEIN"/>
    <property type="match status" value="1"/>
</dbReference>
<dbReference type="AlphaFoldDB" id="A0A0D2WNW5"/>
<dbReference type="EMBL" id="KE346363">
    <property type="protein sequence ID" value="KJE92178.1"/>
    <property type="molecule type" value="Genomic_DNA"/>
</dbReference>
<proteinExistence type="predicted"/>
<dbReference type="eggNOG" id="ENOG502SA2T">
    <property type="taxonomic scope" value="Eukaryota"/>
</dbReference>
<dbReference type="Pfam" id="PF16216">
    <property type="entry name" value="GxGYxYP_N"/>
    <property type="match status" value="1"/>
</dbReference>
<feature type="domain" description="GxGYxYP putative glycoside hydrolase third N-terminal" evidence="4">
    <location>
        <begin position="234"/>
        <end position="316"/>
    </location>
</feature>
<evidence type="ECO:0008006" key="7">
    <source>
        <dbReference type="Google" id="ProtNLM"/>
    </source>
</evidence>
<protein>
    <recommendedName>
        <fullName evidence="7">GxGYxYP putative glycoside hydrolase N-terminal domain-containing protein</fullName>
    </recommendedName>
</protein>
<dbReference type="OMA" id="KYWAYNN"/>
<feature type="domain" description="GxGYxYP putative glycoside hydrolase first N-terminal" evidence="2">
    <location>
        <begin position="74"/>
        <end position="153"/>
    </location>
</feature>
<evidence type="ECO:0000259" key="2">
    <source>
        <dbReference type="Pfam" id="PF16216"/>
    </source>
</evidence>
<feature type="domain" description="GxGYxYP putative glycoside hydrolase C-terminal" evidence="1">
    <location>
        <begin position="341"/>
        <end position="571"/>
    </location>
</feature>
<dbReference type="InterPro" id="IPR048310">
    <property type="entry name" value="GxGYxYP_N_2nd"/>
</dbReference>
<dbReference type="PANTHER" id="PTHR37321">
    <property type="entry name" value="EXPORTED PROTEIN-RELATED"/>
    <property type="match status" value="1"/>
</dbReference>
<evidence type="ECO:0000259" key="4">
    <source>
        <dbReference type="Pfam" id="PF20958"/>
    </source>
</evidence>
<dbReference type="InterPro" id="IPR025832">
    <property type="entry name" value="GxGYxYP_C"/>
</dbReference>
<dbReference type="OrthoDB" id="191687at2759"/>
<evidence type="ECO:0000259" key="3">
    <source>
        <dbReference type="Pfam" id="PF20957"/>
    </source>
</evidence>
<sequence>MRRGSIPARVAAVRASPKLTMTTPTMTKMMMMHMMMMMLVAVLVVLAGVGGQPAHAKRIAGSPYPSSPLPAAVVVTIDDAYLSVAQRVLVNTLQGQLARNGRPALYRFSSNSTLAGTSQDFVLWLEQAALSFGVTPDHSIERNLTAVLTRFRSSIAGFVLYDGANPSFGDSVNVALSVCAAVPGAIATDPTNVPLLQSLGLVQLYDVRASTGRSFDWALDTFGSAFSNTTITFQTTAMPDQLSDWTVFSQSFSYFITSDLNASATAKRAFSRLDQSPLAALFGWGVSENGLVGFASEHHAVVHAADWAINLSVLANLNVSSTFALTQKTHANDVPSPPPAVHTVCFLMTDGDNIQWLLTSFMAWYNTTAKGKTNLGWTISPALFELAPAVMQYLYDTASNGTTAGMPGRDFFVAAPSGLGYGYPNSLPNMAEFSTLTSDFMAATDLRIVNVITTDNDNPTNNLDSLIAEPNVDAVFLYPYDNYALLNGSLTWMNGKPVIGGRYNLWSGTFETPQTLAAKINALPRNIQSADSYTLIPVHVWTNSVQDVATCASLLQAGVDVVTPDVFVQRISKHVART</sequence>